<comment type="caution">
    <text evidence="1">The sequence shown here is derived from an EMBL/GenBank/DDBJ whole genome shotgun (WGS) entry which is preliminary data.</text>
</comment>
<protein>
    <recommendedName>
        <fullName evidence="3">Methyl-accepting chemotaxis protein</fullName>
    </recommendedName>
</protein>
<dbReference type="EMBL" id="JAPJDZ010000004">
    <property type="protein sequence ID" value="MDP5134909.1"/>
    <property type="molecule type" value="Genomic_DNA"/>
</dbReference>
<keyword evidence="2" id="KW-1185">Reference proteome</keyword>
<dbReference type="Proteomes" id="UP001231109">
    <property type="component" value="Unassembled WGS sequence"/>
</dbReference>
<gene>
    <name evidence="1" type="ORF">ORJ04_02985</name>
</gene>
<name>A0ABT9HUV9_9GAMM</name>
<proteinExistence type="predicted"/>
<sequence length="136" mass="14488">MRKVSLRPALFVLIFTLLQAASYALTSSIILPLVLGASLLLVFSYWPRQPELIITDNKDENLAQTADNITQATSTMAIGAAEVSFFIDSLIKEIKLSSEDSRNIAGVSEKLANAGSGLNNALQSIGNNLQSTACAS</sequence>
<reference evidence="1 2" key="1">
    <citation type="submission" date="2022-11" db="EMBL/GenBank/DDBJ databases">
        <title>Viruses from the air-sea interface of a natural surface slick.</title>
        <authorList>
            <person name="Rahlff J."/>
            <person name="Holmfeldt K."/>
        </authorList>
    </citation>
    <scope>NUCLEOTIDE SEQUENCE [LARGE SCALE GENOMIC DNA]</scope>
    <source>
        <strain evidence="1 2">SMS4</strain>
    </source>
</reference>
<accession>A0ABT9HUV9</accession>
<organism evidence="1 2">
    <name type="scientific">Rheinheimera baltica</name>
    <dbReference type="NCBI Taxonomy" id="67576"/>
    <lineage>
        <taxon>Bacteria</taxon>
        <taxon>Pseudomonadati</taxon>
        <taxon>Pseudomonadota</taxon>
        <taxon>Gammaproteobacteria</taxon>
        <taxon>Chromatiales</taxon>
        <taxon>Chromatiaceae</taxon>
        <taxon>Rheinheimera</taxon>
    </lineage>
</organism>
<evidence type="ECO:0008006" key="3">
    <source>
        <dbReference type="Google" id="ProtNLM"/>
    </source>
</evidence>
<evidence type="ECO:0000313" key="2">
    <source>
        <dbReference type="Proteomes" id="UP001231109"/>
    </source>
</evidence>
<dbReference type="RefSeq" id="WP_305973691.1">
    <property type="nucleotide sequence ID" value="NZ_JAPJDZ010000004.1"/>
</dbReference>
<evidence type="ECO:0000313" key="1">
    <source>
        <dbReference type="EMBL" id="MDP5134909.1"/>
    </source>
</evidence>